<dbReference type="EMBL" id="MLAI01000024">
    <property type="protein sequence ID" value="OOF85093.1"/>
    <property type="molecule type" value="Genomic_DNA"/>
</dbReference>
<dbReference type="Proteomes" id="UP000189353">
    <property type="component" value="Unassembled WGS sequence"/>
</dbReference>
<comment type="caution">
    <text evidence="1">The sequence shown here is derived from an EMBL/GenBank/DDBJ whole genome shotgun (WGS) entry which is preliminary data.</text>
</comment>
<evidence type="ECO:0000313" key="1">
    <source>
        <dbReference type="EMBL" id="OOF85093.1"/>
    </source>
</evidence>
<sequence length="62" mass="7225">MSLNKFNKFVLKIDQDLTSSDALLLLNTHYRQLNAQEKELFTLALMGKVVELKTMIEVEKNR</sequence>
<proteinExistence type="predicted"/>
<protein>
    <submittedName>
        <fullName evidence="1">Uncharacterized protein</fullName>
    </submittedName>
</protein>
<accession>A0A1V3L6M1</accession>
<evidence type="ECO:0000313" key="2">
    <source>
        <dbReference type="Proteomes" id="UP000189353"/>
    </source>
</evidence>
<reference evidence="1 2" key="1">
    <citation type="submission" date="2016-10" db="EMBL/GenBank/DDBJ databases">
        <title>Rodentibacter gen. nov. and new species.</title>
        <authorList>
            <person name="Christensen H."/>
        </authorList>
    </citation>
    <scope>NUCLEOTIDE SEQUENCE [LARGE SCALE GENOMIC DNA]</scope>
    <source>
        <strain evidence="1 2">Ppn158</strain>
    </source>
</reference>
<dbReference type="AlphaFoldDB" id="A0A1V3L6M1"/>
<name>A0A1V3L6M1_9PAST</name>
<gene>
    <name evidence="1" type="ORF">BKG88_09005</name>
</gene>
<organism evidence="1 2">
    <name type="scientific">Rodentibacter ratti</name>
    <dbReference type="NCBI Taxonomy" id="1906745"/>
    <lineage>
        <taxon>Bacteria</taxon>
        <taxon>Pseudomonadati</taxon>
        <taxon>Pseudomonadota</taxon>
        <taxon>Gammaproteobacteria</taxon>
        <taxon>Pasteurellales</taxon>
        <taxon>Pasteurellaceae</taxon>
        <taxon>Rodentibacter</taxon>
    </lineage>
</organism>
<dbReference type="RefSeq" id="WP_077553403.1">
    <property type="nucleotide sequence ID" value="NZ_MLAI01000024.1"/>
</dbReference>